<sequence>MRTYMSDHIPVIEILDTNTENEVLSYNTFATSFEPVQDIMDMEMDGYGRQCGATQADSVASDHSARPTIEIRVIYTRRKRKSETEPSDEPEPKKAREDVPSTFEVGEFSRTHHDLATSGESLHFWISDLELEQAEMRKKLDAESLKVEAAEAGL</sequence>
<name>A0ACB9I1H5_9ASTR</name>
<gene>
    <name evidence="1" type="ORF">L1987_30183</name>
</gene>
<dbReference type="Proteomes" id="UP001056120">
    <property type="component" value="Linkage Group LG10"/>
</dbReference>
<evidence type="ECO:0000313" key="2">
    <source>
        <dbReference type="Proteomes" id="UP001056120"/>
    </source>
</evidence>
<reference evidence="2" key="1">
    <citation type="journal article" date="2022" name="Mol. Ecol. Resour.">
        <title>The genomes of chicory, endive, great burdock and yacon provide insights into Asteraceae palaeo-polyploidization history and plant inulin production.</title>
        <authorList>
            <person name="Fan W."/>
            <person name="Wang S."/>
            <person name="Wang H."/>
            <person name="Wang A."/>
            <person name="Jiang F."/>
            <person name="Liu H."/>
            <person name="Zhao H."/>
            <person name="Xu D."/>
            <person name="Zhang Y."/>
        </authorList>
    </citation>
    <scope>NUCLEOTIDE SEQUENCE [LARGE SCALE GENOMIC DNA]</scope>
    <source>
        <strain evidence="2">cv. Yunnan</strain>
    </source>
</reference>
<dbReference type="EMBL" id="CM042027">
    <property type="protein sequence ID" value="KAI3802059.1"/>
    <property type="molecule type" value="Genomic_DNA"/>
</dbReference>
<evidence type="ECO:0000313" key="1">
    <source>
        <dbReference type="EMBL" id="KAI3802059.1"/>
    </source>
</evidence>
<reference evidence="1 2" key="2">
    <citation type="journal article" date="2022" name="Mol. Ecol. Resour.">
        <title>The genomes of chicory, endive, great burdock and yacon provide insights into Asteraceae paleo-polyploidization history and plant inulin production.</title>
        <authorList>
            <person name="Fan W."/>
            <person name="Wang S."/>
            <person name="Wang H."/>
            <person name="Wang A."/>
            <person name="Jiang F."/>
            <person name="Liu H."/>
            <person name="Zhao H."/>
            <person name="Xu D."/>
            <person name="Zhang Y."/>
        </authorList>
    </citation>
    <scope>NUCLEOTIDE SEQUENCE [LARGE SCALE GENOMIC DNA]</scope>
    <source>
        <strain evidence="2">cv. Yunnan</strain>
        <tissue evidence="1">Leaves</tissue>
    </source>
</reference>
<comment type="caution">
    <text evidence="1">The sequence shown here is derived from an EMBL/GenBank/DDBJ whole genome shotgun (WGS) entry which is preliminary data.</text>
</comment>
<organism evidence="1 2">
    <name type="scientific">Smallanthus sonchifolius</name>
    <dbReference type="NCBI Taxonomy" id="185202"/>
    <lineage>
        <taxon>Eukaryota</taxon>
        <taxon>Viridiplantae</taxon>
        <taxon>Streptophyta</taxon>
        <taxon>Embryophyta</taxon>
        <taxon>Tracheophyta</taxon>
        <taxon>Spermatophyta</taxon>
        <taxon>Magnoliopsida</taxon>
        <taxon>eudicotyledons</taxon>
        <taxon>Gunneridae</taxon>
        <taxon>Pentapetalae</taxon>
        <taxon>asterids</taxon>
        <taxon>campanulids</taxon>
        <taxon>Asterales</taxon>
        <taxon>Asteraceae</taxon>
        <taxon>Asteroideae</taxon>
        <taxon>Heliantheae alliance</taxon>
        <taxon>Millerieae</taxon>
        <taxon>Smallanthus</taxon>
    </lineage>
</organism>
<accession>A0ACB9I1H5</accession>
<keyword evidence="2" id="KW-1185">Reference proteome</keyword>
<protein>
    <submittedName>
        <fullName evidence="1">Uncharacterized protein</fullName>
    </submittedName>
</protein>
<proteinExistence type="predicted"/>